<evidence type="ECO:0000256" key="5">
    <source>
        <dbReference type="ARBA" id="ARBA00022927"/>
    </source>
</evidence>
<evidence type="ECO:0000256" key="3">
    <source>
        <dbReference type="ARBA" id="ARBA00022448"/>
    </source>
</evidence>
<dbReference type="OrthoDB" id="4035847at2759"/>
<evidence type="ECO:0000256" key="1">
    <source>
        <dbReference type="ARBA" id="ARBA00004177"/>
    </source>
</evidence>
<dbReference type="GO" id="GO:0072666">
    <property type="term" value="P:establishment of protein localization to vacuole"/>
    <property type="evidence" value="ECO:0007669"/>
    <property type="project" value="UniProtKB-ARBA"/>
</dbReference>
<proteinExistence type="inferred from homology"/>
<dbReference type="SUPFAM" id="SSF140111">
    <property type="entry name" value="Endosomal sorting complex assembly domain"/>
    <property type="match status" value="1"/>
</dbReference>
<keyword evidence="10" id="KW-1185">Reference proteome</keyword>
<dbReference type="AlphaFoldDB" id="A0A0P1KYJ0"/>
<comment type="similarity">
    <text evidence="2">Belongs to the VPS37 family.</text>
</comment>
<evidence type="ECO:0000256" key="2">
    <source>
        <dbReference type="ARBA" id="ARBA00007617"/>
    </source>
</evidence>
<comment type="subcellular location">
    <subcellularLocation>
        <location evidence="1">Endosome</location>
    </subcellularLocation>
</comment>
<evidence type="ECO:0000256" key="7">
    <source>
        <dbReference type="SAM" id="Coils"/>
    </source>
</evidence>
<name>A0A0P1KYJ0_9SACH</name>
<organism evidence="9 10">
    <name type="scientific">Lachancea quebecensis</name>
    <dbReference type="NCBI Taxonomy" id="1654605"/>
    <lineage>
        <taxon>Eukaryota</taxon>
        <taxon>Fungi</taxon>
        <taxon>Dikarya</taxon>
        <taxon>Ascomycota</taxon>
        <taxon>Saccharomycotina</taxon>
        <taxon>Saccharomycetes</taxon>
        <taxon>Saccharomycetales</taxon>
        <taxon>Saccharomycetaceae</taxon>
        <taxon>Lachancea</taxon>
    </lineage>
</organism>
<keyword evidence="5 6" id="KW-0653">Protein transport</keyword>
<sequence>MELPHLPPKPRKTDFETPNGQSCLPKNIKLLPFAVVKDLLTKHQRELQDYVLRLNDCQDIEDQNLRFQDELKNLLKIFESTETRRRGLEAELNSLRKLEAEYEAKWENLNNLVSRSFSNDALAVTVQNNLETLERLSSAAEASFKDDVDQFINQFLELRKNYHAQRKLLHSWNKTQAS</sequence>
<feature type="coiled-coil region" evidence="7">
    <location>
        <begin position="57"/>
        <end position="105"/>
    </location>
</feature>
<dbReference type="Proteomes" id="UP000236544">
    <property type="component" value="Unassembled WGS sequence"/>
</dbReference>
<feature type="domain" description="VPS37 C-terminal" evidence="8">
    <location>
        <begin position="99"/>
        <end position="178"/>
    </location>
</feature>
<dbReference type="InterPro" id="IPR009851">
    <property type="entry name" value="Mod_r"/>
</dbReference>
<accession>A0A0P1KYJ0</accession>
<dbReference type="GO" id="GO:0006886">
    <property type="term" value="P:intracellular protein transport"/>
    <property type="evidence" value="ECO:0007669"/>
    <property type="project" value="UniProtKB-ARBA"/>
</dbReference>
<dbReference type="Gene3D" id="1.10.287.660">
    <property type="entry name" value="Helix hairpin bin"/>
    <property type="match status" value="1"/>
</dbReference>
<evidence type="ECO:0000313" key="10">
    <source>
        <dbReference type="Proteomes" id="UP000236544"/>
    </source>
</evidence>
<dbReference type="Pfam" id="PF07200">
    <property type="entry name" value="Mod_r"/>
    <property type="match status" value="1"/>
</dbReference>
<protein>
    <submittedName>
        <fullName evidence="9">LAQU0S28e00364g1_1</fullName>
    </submittedName>
</protein>
<evidence type="ECO:0000256" key="4">
    <source>
        <dbReference type="ARBA" id="ARBA00022753"/>
    </source>
</evidence>
<evidence type="ECO:0000259" key="8">
    <source>
        <dbReference type="PROSITE" id="PS51314"/>
    </source>
</evidence>
<dbReference type="GO" id="GO:0043162">
    <property type="term" value="P:ubiquitin-dependent protein catabolic process via the multivesicular body sorting pathway"/>
    <property type="evidence" value="ECO:0007669"/>
    <property type="project" value="UniProtKB-ARBA"/>
</dbReference>
<gene>
    <name evidence="9" type="ORF">LAQU0_S28e00364g</name>
</gene>
<dbReference type="PROSITE" id="PS51314">
    <property type="entry name" value="VPS37_C"/>
    <property type="match status" value="1"/>
</dbReference>
<keyword evidence="4" id="KW-0967">Endosome</keyword>
<evidence type="ECO:0000313" key="9">
    <source>
        <dbReference type="EMBL" id="CUS25140.1"/>
    </source>
</evidence>
<evidence type="ECO:0000256" key="6">
    <source>
        <dbReference type="PROSITE-ProRule" id="PRU00646"/>
    </source>
</evidence>
<dbReference type="EMBL" id="LN890532">
    <property type="protein sequence ID" value="CUS25140.1"/>
    <property type="molecule type" value="Genomic_DNA"/>
</dbReference>
<keyword evidence="3 6" id="KW-0813">Transport</keyword>
<reference evidence="10" key="1">
    <citation type="submission" date="2015-10" db="EMBL/GenBank/DDBJ databases">
        <authorList>
            <person name="Devillers H."/>
        </authorList>
    </citation>
    <scope>NUCLEOTIDE SEQUENCE [LARGE SCALE GENOMIC DNA]</scope>
</reference>
<dbReference type="InterPro" id="IPR029012">
    <property type="entry name" value="Helix_hairpin_bin_sf"/>
</dbReference>
<dbReference type="InterPro" id="IPR037202">
    <property type="entry name" value="ESCRT_assembly_dom"/>
</dbReference>
<dbReference type="GO" id="GO:0000813">
    <property type="term" value="C:ESCRT I complex"/>
    <property type="evidence" value="ECO:0007669"/>
    <property type="project" value="UniProtKB-ARBA"/>
</dbReference>
<keyword evidence="7" id="KW-0175">Coiled coil</keyword>